<keyword evidence="2" id="KW-0813">Transport</keyword>
<evidence type="ECO:0000259" key="9">
    <source>
        <dbReference type="PROSITE" id="PS50850"/>
    </source>
</evidence>
<gene>
    <name evidence="10" type="ORF">ACFPCY_09745</name>
</gene>
<dbReference type="Proteomes" id="UP001595872">
    <property type="component" value="Unassembled WGS sequence"/>
</dbReference>
<dbReference type="EMBL" id="JBHSIT010000002">
    <property type="protein sequence ID" value="MFC4907602.1"/>
    <property type="molecule type" value="Genomic_DNA"/>
</dbReference>
<sequence length="522" mass="53501">MTGTQARAGRREWIGLAVLVLPVLLISMDMTVLYFAVPFLSAALEPSATQQLWIVDVYAFLLAGLLITMGTLGDRIGRRLLLLAGAVAFSAASLAAAYASNAELLITARAVMGVAGAVLAPSTLALIRNMFRDPGQRRTAIAVWTAGFSGGAAVGPIVSGLLLQKFWWGSVFLVNLPVMAVLLILGPILLPEYKDPRPRRFDLLGALLSLAAVLPIIYGMKKLATDGFSWPPTAILVAGAVAAVLFVVRQRTARDPLIDLSLFRNRGFSASLLVNLFTLFAMVGFALFSTQWLQLVNGLSPLKAALWSLPAPVSVGVATSLAAALAKKIRAAYIIGGGLVIAAAGFAIMTQTKADSSLALVVTGATVLAAGAGVALTLTADMIVSAAPPERAGAASALSETSNQLGGALGVAILGSIGTAIYTRDVANAASGLPPEARHAAKGTLGGAKEVAAHLPAAEGGHLLSTAEDAFTHGMAVNAWAGGALMLAGALAAVLFLRTVKPPAAEPGAPEPAPEPEPVPRP</sequence>
<name>A0ABV9TU12_9ACTN</name>
<evidence type="ECO:0000313" key="11">
    <source>
        <dbReference type="Proteomes" id="UP001595872"/>
    </source>
</evidence>
<evidence type="ECO:0000256" key="5">
    <source>
        <dbReference type="ARBA" id="ARBA00022989"/>
    </source>
</evidence>
<feature type="transmembrane region" description="Helical" evidence="8">
    <location>
        <begin position="332"/>
        <end position="352"/>
    </location>
</feature>
<dbReference type="InterPro" id="IPR036259">
    <property type="entry name" value="MFS_trans_sf"/>
</dbReference>
<feature type="transmembrane region" description="Helical" evidence="8">
    <location>
        <begin position="139"/>
        <end position="161"/>
    </location>
</feature>
<keyword evidence="5 8" id="KW-1133">Transmembrane helix</keyword>
<keyword evidence="4 8" id="KW-0812">Transmembrane</keyword>
<evidence type="ECO:0000313" key="10">
    <source>
        <dbReference type="EMBL" id="MFC4907602.1"/>
    </source>
</evidence>
<feature type="transmembrane region" description="Helical" evidence="8">
    <location>
        <begin position="479"/>
        <end position="497"/>
    </location>
</feature>
<feature type="transmembrane region" description="Helical" evidence="8">
    <location>
        <begin position="304"/>
        <end position="325"/>
    </location>
</feature>
<feature type="transmembrane region" description="Helical" evidence="8">
    <location>
        <begin position="106"/>
        <end position="127"/>
    </location>
</feature>
<feature type="transmembrane region" description="Helical" evidence="8">
    <location>
        <begin position="52"/>
        <end position="73"/>
    </location>
</feature>
<keyword evidence="3" id="KW-1003">Cell membrane</keyword>
<evidence type="ECO:0000256" key="1">
    <source>
        <dbReference type="ARBA" id="ARBA00004651"/>
    </source>
</evidence>
<proteinExistence type="predicted"/>
<feature type="compositionally biased region" description="Pro residues" evidence="7">
    <location>
        <begin position="509"/>
        <end position="522"/>
    </location>
</feature>
<evidence type="ECO:0000256" key="6">
    <source>
        <dbReference type="ARBA" id="ARBA00023136"/>
    </source>
</evidence>
<dbReference type="SUPFAM" id="SSF103473">
    <property type="entry name" value="MFS general substrate transporter"/>
    <property type="match status" value="1"/>
</dbReference>
<feature type="transmembrane region" description="Helical" evidence="8">
    <location>
        <begin position="405"/>
        <end position="423"/>
    </location>
</feature>
<dbReference type="Gene3D" id="1.20.1720.10">
    <property type="entry name" value="Multidrug resistance protein D"/>
    <property type="match status" value="1"/>
</dbReference>
<feature type="transmembrane region" description="Helical" evidence="8">
    <location>
        <begin position="80"/>
        <end position="100"/>
    </location>
</feature>
<dbReference type="InterPro" id="IPR020846">
    <property type="entry name" value="MFS_dom"/>
</dbReference>
<evidence type="ECO:0000256" key="8">
    <source>
        <dbReference type="SAM" id="Phobius"/>
    </source>
</evidence>
<dbReference type="PANTHER" id="PTHR42718">
    <property type="entry name" value="MAJOR FACILITATOR SUPERFAMILY MULTIDRUG TRANSPORTER MFSC"/>
    <property type="match status" value="1"/>
</dbReference>
<evidence type="ECO:0000256" key="3">
    <source>
        <dbReference type="ARBA" id="ARBA00022475"/>
    </source>
</evidence>
<feature type="domain" description="Major facilitator superfamily (MFS) profile" evidence="9">
    <location>
        <begin position="15"/>
        <end position="501"/>
    </location>
</feature>
<dbReference type="Pfam" id="PF07690">
    <property type="entry name" value="MFS_1"/>
    <property type="match status" value="1"/>
</dbReference>
<feature type="transmembrane region" description="Helical" evidence="8">
    <location>
        <begin position="358"/>
        <end position="384"/>
    </location>
</feature>
<feature type="transmembrane region" description="Helical" evidence="8">
    <location>
        <begin position="268"/>
        <end position="292"/>
    </location>
</feature>
<organism evidence="10 11">
    <name type="scientific">Actinomadura gamaensis</name>
    <dbReference type="NCBI Taxonomy" id="1763541"/>
    <lineage>
        <taxon>Bacteria</taxon>
        <taxon>Bacillati</taxon>
        <taxon>Actinomycetota</taxon>
        <taxon>Actinomycetes</taxon>
        <taxon>Streptosporangiales</taxon>
        <taxon>Thermomonosporaceae</taxon>
        <taxon>Actinomadura</taxon>
    </lineage>
</organism>
<protein>
    <submittedName>
        <fullName evidence="10">MFS transporter</fullName>
    </submittedName>
</protein>
<evidence type="ECO:0000256" key="7">
    <source>
        <dbReference type="SAM" id="MobiDB-lite"/>
    </source>
</evidence>
<comment type="subcellular location">
    <subcellularLocation>
        <location evidence="1">Cell membrane</location>
        <topology evidence="1">Multi-pass membrane protein</topology>
    </subcellularLocation>
</comment>
<dbReference type="CDD" id="cd17321">
    <property type="entry name" value="MFS_MMR_MDR_like"/>
    <property type="match status" value="1"/>
</dbReference>
<feature type="region of interest" description="Disordered" evidence="7">
    <location>
        <begin position="503"/>
        <end position="522"/>
    </location>
</feature>
<reference evidence="11" key="1">
    <citation type="journal article" date="2019" name="Int. J. Syst. Evol. Microbiol.">
        <title>The Global Catalogue of Microorganisms (GCM) 10K type strain sequencing project: providing services to taxonomists for standard genome sequencing and annotation.</title>
        <authorList>
            <consortium name="The Broad Institute Genomics Platform"/>
            <consortium name="The Broad Institute Genome Sequencing Center for Infectious Disease"/>
            <person name="Wu L."/>
            <person name="Ma J."/>
        </authorList>
    </citation>
    <scope>NUCLEOTIDE SEQUENCE [LARGE SCALE GENOMIC DNA]</scope>
    <source>
        <strain evidence="11">KLKA75</strain>
    </source>
</reference>
<feature type="transmembrane region" description="Helical" evidence="8">
    <location>
        <begin position="201"/>
        <end position="218"/>
    </location>
</feature>
<dbReference type="RefSeq" id="WP_378253480.1">
    <property type="nucleotide sequence ID" value="NZ_JBHSIT010000002.1"/>
</dbReference>
<keyword evidence="6 8" id="KW-0472">Membrane</keyword>
<evidence type="ECO:0000256" key="4">
    <source>
        <dbReference type="ARBA" id="ARBA00022692"/>
    </source>
</evidence>
<keyword evidence="11" id="KW-1185">Reference proteome</keyword>
<feature type="transmembrane region" description="Helical" evidence="8">
    <location>
        <begin position="167"/>
        <end position="189"/>
    </location>
</feature>
<accession>A0ABV9TU12</accession>
<dbReference type="Gene3D" id="1.20.1250.20">
    <property type="entry name" value="MFS general substrate transporter like domains"/>
    <property type="match status" value="1"/>
</dbReference>
<dbReference type="PROSITE" id="PS50850">
    <property type="entry name" value="MFS"/>
    <property type="match status" value="1"/>
</dbReference>
<evidence type="ECO:0000256" key="2">
    <source>
        <dbReference type="ARBA" id="ARBA00022448"/>
    </source>
</evidence>
<dbReference type="PANTHER" id="PTHR42718:SF47">
    <property type="entry name" value="METHYL VIOLOGEN RESISTANCE PROTEIN SMVA"/>
    <property type="match status" value="1"/>
</dbReference>
<comment type="caution">
    <text evidence="10">The sequence shown here is derived from an EMBL/GenBank/DDBJ whole genome shotgun (WGS) entry which is preliminary data.</text>
</comment>
<feature type="transmembrane region" description="Helical" evidence="8">
    <location>
        <begin position="230"/>
        <end position="248"/>
    </location>
</feature>
<feature type="transmembrane region" description="Helical" evidence="8">
    <location>
        <begin position="12"/>
        <end position="40"/>
    </location>
</feature>
<dbReference type="InterPro" id="IPR011701">
    <property type="entry name" value="MFS"/>
</dbReference>